<proteinExistence type="predicted"/>
<evidence type="ECO:0000313" key="1">
    <source>
        <dbReference type="EMBL" id="QJH99384.1"/>
    </source>
</evidence>
<name>A0A6M3XN12_9ZZZZ</name>
<sequence>MQGNDRQIQADRIQENQYQLSEDINQTVPAAVVKWPPNLWEVMIHKYLDDAAKRSRLGALALLAGYEI</sequence>
<reference evidence="1" key="1">
    <citation type="submission" date="2020-03" db="EMBL/GenBank/DDBJ databases">
        <title>The deep terrestrial virosphere.</title>
        <authorList>
            <person name="Holmfeldt K."/>
            <person name="Nilsson E."/>
            <person name="Simone D."/>
            <person name="Lopez-Fernandez M."/>
            <person name="Wu X."/>
            <person name="de Brujin I."/>
            <person name="Lundin D."/>
            <person name="Andersson A."/>
            <person name="Bertilsson S."/>
            <person name="Dopson M."/>
        </authorList>
    </citation>
    <scope>NUCLEOTIDE SEQUENCE</scope>
    <source>
        <strain evidence="1">TM448B01577</strain>
    </source>
</reference>
<organism evidence="1">
    <name type="scientific">viral metagenome</name>
    <dbReference type="NCBI Taxonomy" id="1070528"/>
    <lineage>
        <taxon>unclassified sequences</taxon>
        <taxon>metagenomes</taxon>
        <taxon>organismal metagenomes</taxon>
    </lineage>
</organism>
<protein>
    <submittedName>
        <fullName evidence="1">Uncharacterized protein</fullName>
    </submittedName>
</protein>
<dbReference type="AlphaFoldDB" id="A0A6M3XN12"/>
<accession>A0A6M3XN12</accession>
<dbReference type="EMBL" id="MT144786">
    <property type="protein sequence ID" value="QJH99384.1"/>
    <property type="molecule type" value="Genomic_DNA"/>
</dbReference>
<gene>
    <name evidence="1" type="ORF">TM448B01577_0003</name>
</gene>